<comment type="caution">
    <text evidence="2">The sequence shown here is derived from an EMBL/GenBank/DDBJ whole genome shotgun (WGS) entry which is preliminary data.</text>
</comment>
<dbReference type="GO" id="GO:0015074">
    <property type="term" value="P:DNA integration"/>
    <property type="evidence" value="ECO:0007669"/>
    <property type="project" value="InterPro"/>
</dbReference>
<evidence type="ECO:0000313" key="3">
    <source>
        <dbReference type="Proteomes" id="UP001209878"/>
    </source>
</evidence>
<dbReference type="Gene3D" id="3.30.420.10">
    <property type="entry name" value="Ribonuclease H-like superfamily/Ribonuclease H"/>
    <property type="match status" value="1"/>
</dbReference>
<proteinExistence type="predicted"/>
<feature type="domain" description="Integrase catalytic" evidence="1">
    <location>
        <begin position="7"/>
        <end position="103"/>
    </location>
</feature>
<keyword evidence="3" id="KW-1185">Reference proteome</keyword>
<name>A0AAD9JL31_RIDPI</name>
<evidence type="ECO:0000313" key="2">
    <source>
        <dbReference type="EMBL" id="KAK2155179.1"/>
    </source>
</evidence>
<gene>
    <name evidence="2" type="ORF">NP493_2101g00008</name>
</gene>
<dbReference type="EMBL" id="JAODUO010002098">
    <property type="protein sequence ID" value="KAK2155179.1"/>
    <property type="molecule type" value="Genomic_DNA"/>
</dbReference>
<accession>A0AAD9JL31</accession>
<dbReference type="InterPro" id="IPR001584">
    <property type="entry name" value="Integrase_cat-core"/>
</dbReference>
<dbReference type="PANTHER" id="PTHR37984">
    <property type="entry name" value="PROTEIN CBG26694"/>
    <property type="match status" value="1"/>
</dbReference>
<dbReference type="InterPro" id="IPR036397">
    <property type="entry name" value="RNaseH_sf"/>
</dbReference>
<evidence type="ECO:0000259" key="1">
    <source>
        <dbReference type="PROSITE" id="PS50994"/>
    </source>
</evidence>
<reference evidence="2" key="1">
    <citation type="journal article" date="2023" name="Mol. Biol. Evol.">
        <title>Third-Generation Sequencing Reveals the Adaptive Role of the Epigenome in Three Deep-Sea Polychaetes.</title>
        <authorList>
            <person name="Perez M."/>
            <person name="Aroh O."/>
            <person name="Sun Y."/>
            <person name="Lan Y."/>
            <person name="Juniper S.K."/>
            <person name="Young C.R."/>
            <person name="Angers B."/>
            <person name="Qian P.Y."/>
        </authorList>
    </citation>
    <scope>NUCLEOTIDE SEQUENCE</scope>
    <source>
        <strain evidence="2">R07B-5</strain>
    </source>
</reference>
<dbReference type="InterPro" id="IPR050951">
    <property type="entry name" value="Retrovirus_Pol_polyprotein"/>
</dbReference>
<dbReference type="InterPro" id="IPR012337">
    <property type="entry name" value="RNaseH-like_sf"/>
</dbReference>
<dbReference type="GO" id="GO:0003676">
    <property type="term" value="F:nucleic acid binding"/>
    <property type="evidence" value="ECO:0007669"/>
    <property type="project" value="InterPro"/>
</dbReference>
<dbReference type="SUPFAM" id="SSF53098">
    <property type="entry name" value="Ribonuclease H-like"/>
    <property type="match status" value="1"/>
</dbReference>
<sequence length="103" mass="11620">MKYNLYVNYQPGPTMYIADSKLGADIFEYGRNAYLLIVDYFSKYPEVCLLQGKSASAVISHFRTLFARHGLPAILVADNMPFDSSEMRKFAAEYGFTINTSSP</sequence>
<dbReference type="PANTHER" id="PTHR37984:SF9">
    <property type="entry name" value="INTEGRASE CATALYTIC DOMAIN-CONTAINING PROTEIN"/>
    <property type="match status" value="1"/>
</dbReference>
<organism evidence="2 3">
    <name type="scientific">Ridgeia piscesae</name>
    <name type="common">Tubeworm</name>
    <dbReference type="NCBI Taxonomy" id="27915"/>
    <lineage>
        <taxon>Eukaryota</taxon>
        <taxon>Metazoa</taxon>
        <taxon>Spiralia</taxon>
        <taxon>Lophotrochozoa</taxon>
        <taxon>Annelida</taxon>
        <taxon>Polychaeta</taxon>
        <taxon>Sedentaria</taxon>
        <taxon>Canalipalpata</taxon>
        <taxon>Sabellida</taxon>
        <taxon>Siboglinidae</taxon>
        <taxon>Ridgeia</taxon>
    </lineage>
</organism>
<dbReference type="PROSITE" id="PS50994">
    <property type="entry name" value="INTEGRASE"/>
    <property type="match status" value="1"/>
</dbReference>
<dbReference type="AlphaFoldDB" id="A0AAD9JL31"/>
<protein>
    <recommendedName>
        <fullName evidence="1">Integrase catalytic domain-containing protein</fullName>
    </recommendedName>
</protein>
<dbReference type="Proteomes" id="UP001209878">
    <property type="component" value="Unassembled WGS sequence"/>
</dbReference>